<evidence type="ECO:0000313" key="1">
    <source>
        <dbReference type="EMBL" id="GGY12574.1"/>
    </source>
</evidence>
<dbReference type="EMBL" id="BMYX01000006">
    <property type="protein sequence ID" value="GGY12574.1"/>
    <property type="molecule type" value="Genomic_DNA"/>
</dbReference>
<proteinExistence type="predicted"/>
<name>A0A918P190_9NEIS</name>
<reference evidence="1" key="1">
    <citation type="journal article" date="2014" name="Int. J. Syst. Evol. Microbiol.">
        <title>Complete genome sequence of Corynebacterium casei LMG S-19264T (=DSM 44701T), isolated from a smear-ripened cheese.</title>
        <authorList>
            <consortium name="US DOE Joint Genome Institute (JGI-PGF)"/>
            <person name="Walter F."/>
            <person name="Albersmeier A."/>
            <person name="Kalinowski J."/>
            <person name="Ruckert C."/>
        </authorList>
    </citation>
    <scope>NUCLEOTIDE SEQUENCE</scope>
    <source>
        <strain evidence="1">KCTC 32182</strain>
    </source>
</reference>
<keyword evidence="2" id="KW-1185">Reference proteome</keyword>
<comment type="caution">
    <text evidence="1">The sequence shown here is derived from an EMBL/GenBank/DDBJ whole genome shotgun (WGS) entry which is preliminary data.</text>
</comment>
<gene>
    <name evidence="1" type="ORF">GCM10011289_14770</name>
</gene>
<dbReference type="AlphaFoldDB" id="A0A918P190"/>
<protein>
    <submittedName>
        <fullName evidence="1">Uncharacterized protein</fullName>
    </submittedName>
</protein>
<evidence type="ECO:0000313" key="2">
    <source>
        <dbReference type="Proteomes" id="UP000645257"/>
    </source>
</evidence>
<accession>A0A918P190</accession>
<dbReference type="Proteomes" id="UP000645257">
    <property type="component" value="Unassembled WGS sequence"/>
</dbReference>
<sequence>MAKPDKISRFLPITFSNGMKVQRFGKQCPACRTMVGADQMTGIASLIRNRIFLAAEGCCTACGERFPITCVITDDKRVHRVMIPGALFRFWLQRAVRNLPQPTDPREWELNEPQPAPAGLVVGDGDDVLRSEESLGRFQGDAIPAWIEYDQLRYLFERAAPPGGAFRLEEDELLLDGRLIYRRSARQVV</sequence>
<reference evidence="1" key="2">
    <citation type="submission" date="2020-09" db="EMBL/GenBank/DDBJ databases">
        <authorList>
            <person name="Sun Q."/>
            <person name="Kim S."/>
        </authorList>
    </citation>
    <scope>NUCLEOTIDE SEQUENCE</scope>
    <source>
        <strain evidence="1">KCTC 32182</strain>
    </source>
</reference>
<organism evidence="1 2">
    <name type="scientific">Paludibacterium paludis</name>
    <dbReference type="NCBI Taxonomy" id="1225769"/>
    <lineage>
        <taxon>Bacteria</taxon>
        <taxon>Pseudomonadati</taxon>
        <taxon>Pseudomonadota</taxon>
        <taxon>Betaproteobacteria</taxon>
        <taxon>Neisseriales</taxon>
        <taxon>Chromobacteriaceae</taxon>
        <taxon>Paludibacterium</taxon>
    </lineage>
</organism>